<gene>
    <name evidence="2" type="ORF">Lstg_2446</name>
    <name evidence="3" type="ORF">NCTC11991_01212</name>
</gene>
<evidence type="ECO:0000313" key="4">
    <source>
        <dbReference type="Proteomes" id="UP000054820"/>
    </source>
</evidence>
<dbReference type="EMBL" id="LNYZ01000021">
    <property type="protein sequence ID" value="KTD75419.1"/>
    <property type="molecule type" value="Genomic_DNA"/>
</dbReference>
<organism evidence="3 5">
    <name type="scientific">Legionella steigerwaltii</name>
    <dbReference type="NCBI Taxonomy" id="460"/>
    <lineage>
        <taxon>Bacteria</taxon>
        <taxon>Pseudomonadati</taxon>
        <taxon>Pseudomonadota</taxon>
        <taxon>Gammaproteobacteria</taxon>
        <taxon>Legionellales</taxon>
        <taxon>Legionellaceae</taxon>
        <taxon>Legionella</taxon>
    </lineage>
</organism>
<evidence type="ECO:0000313" key="3">
    <source>
        <dbReference type="EMBL" id="STY22623.1"/>
    </source>
</evidence>
<reference evidence="2 4" key="1">
    <citation type="submission" date="2015-11" db="EMBL/GenBank/DDBJ databases">
        <title>Genomic analysis of 38 Legionella species identifies large and diverse effector repertoires.</title>
        <authorList>
            <person name="Burstein D."/>
            <person name="Amaro F."/>
            <person name="Zusman T."/>
            <person name="Lifshitz Z."/>
            <person name="Cohen O."/>
            <person name="Gilbert J.A."/>
            <person name="Pupko T."/>
            <person name="Shuman H.A."/>
            <person name="Segal G."/>
        </authorList>
    </citation>
    <scope>NUCLEOTIDE SEQUENCE [LARGE SCALE GENOMIC DNA]</scope>
    <source>
        <strain evidence="2 4">SC-18-C9</strain>
    </source>
</reference>
<dbReference type="RefSeq" id="WP_058477995.1">
    <property type="nucleotide sequence ID" value="NZ_CAAAIO010000032.1"/>
</dbReference>
<evidence type="ECO:0000313" key="5">
    <source>
        <dbReference type="Proteomes" id="UP000255110"/>
    </source>
</evidence>
<feature type="coiled-coil region" evidence="1">
    <location>
        <begin position="420"/>
        <end position="464"/>
    </location>
</feature>
<keyword evidence="4" id="KW-1185">Reference proteome</keyword>
<evidence type="ECO:0000256" key="1">
    <source>
        <dbReference type="SAM" id="Coils"/>
    </source>
</evidence>
<protein>
    <submittedName>
        <fullName evidence="3">Uncharacterized protein</fullName>
    </submittedName>
</protein>
<dbReference type="Proteomes" id="UP000255110">
    <property type="component" value="Unassembled WGS sequence"/>
</dbReference>
<reference evidence="3 5" key="2">
    <citation type="submission" date="2018-06" db="EMBL/GenBank/DDBJ databases">
        <authorList>
            <consortium name="Pathogen Informatics"/>
            <person name="Doyle S."/>
        </authorList>
    </citation>
    <scope>NUCLEOTIDE SEQUENCE [LARGE SCALE GENOMIC DNA]</scope>
    <source>
        <strain evidence="3 5">NCTC11991</strain>
    </source>
</reference>
<proteinExistence type="predicted"/>
<evidence type="ECO:0000313" key="2">
    <source>
        <dbReference type="EMBL" id="KTD75419.1"/>
    </source>
</evidence>
<dbReference type="EMBL" id="UGOY01000001">
    <property type="protein sequence ID" value="STY22623.1"/>
    <property type="molecule type" value="Genomic_DNA"/>
</dbReference>
<accession>A0A378L734</accession>
<sequence>MLTDTVLDQAVATLSSYGEKTKVDPDFDKYKRGIKNALIKFIIHCKEKLPPAKQLEYLAKEMEDKPDNMSAKIDEVSDKKRTWSLAFALAALAIERKNDLPKNHPEIVPIDTLLSGLSNGWVTGFKFNPKAVNNVLNGMKDWIQKYDINQGNQTKHEILLTLYAAACAFEAKISSAGLMARPYKSDVLTIKNLIANKFNELKIQLESESRQVLQKLLPKEKVLHQQFKEQLMLLKNQQQELSTSQEKFARIDKLQQVLNKQPSERIDKEKEEKEKMKLFWQEYNTPQKFDQLLADLGVTEQERPGWKEYFNYQHGSYIKQAKAAFWTWSWGPSESWGGIASNTICVEALLDKCKTAKEPLQALHSRFEKQQLIPDGERPSQLIDGIEKEFKKLAELKKIKMDSLKTQLIDVMEHKTKVSLNKINSDIEELKKDMEKQKEIIQSLRKIHEKIEKLKKHVDCADLEKTFGLLADEVANTISYIEEPIPSDYTTAEKITVLDKSIARALDNVQGLQLSLNHMVTTCRKHESSVIQLVTEFVNSKEKTWGHTLLSFFSPSYKKMFDDLKSAIALNKRSPEASFSKLKAVLGLTYETSKKKEIKSQFKALKEHAIEVLNEEIPVYEKSS</sequence>
<dbReference type="AlphaFoldDB" id="A0A378L734"/>
<keyword evidence="1" id="KW-0175">Coiled coil</keyword>
<name>A0A378L734_9GAMM</name>
<dbReference type="Proteomes" id="UP000054820">
    <property type="component" value="Unassembled WGS sequence"/>
</dbReference>
<dbReference type="OrthoDB" id="5636612at2"/>